<feature type="compositionally biased region" description="Basic and acidic residues" evidence="9">
    <location>
        <begin position="1928"/>
        <end position="1940"/>
    </location>
</feature>
<feature type="region of interest" description="Disordered" evidence="9">
    <location>
        <begin position="780"/>
        <end position="799"/>
    </location>
</feature>
<dbReference type="Gene3D" id="3.30.200.20">
    <property type="entry name" value="Phosphorylase Kinase, domain 1"/>
    <property type="match status" value="1"/>
</dbReference>
<feature type="compositionally biased region" description="Basic and acidic residues" evidence="9">
    <location>
        <begin position="552"/>
        <end position="564"/>
    </location>
</feature>
<feature type="compositionally biased region" description="Low complexity" evidence="9">
    <location>
        <begin position="2079"/>
        <end position="2108"/>
    </location>
</feature>
<feature type="region of interest" description="Disordered" evidence="9">
    <location>
        <begin position="995"/>
        <end position="1020"/>
    </location>
</feature>
<feature type="compositionally biased region" description="Low complexity" evidence="9">
    <location>
        <begin position="686"/>
        <end position="698"/>
    </location>
</feature>
<reference evidence="11 12" key="1">
    <citation type="submission" date="2017-09" db="EMBL/GenBank/DDBJ databases">
        <title>Genome sequencing of Besnoitia besnoiti strain Bb-Ger1.</title>
        <authorList>
            <person name="Schares G."/>
            <person name="Venepally P."/>
            <person name="Lorenzi H.A."/>
        </authorList>
    </citation>
    <scope>NUCLEOTIDE SEQUENCE [LARGE SCALE GENOMIC DNA]</scope>
    <source>
        <strain evidence="11 12">Bb-Ger1</strain>
    </source>
</reference>
<evidence type="ECO:0000256" key="5">
    <source>
        <dbReference type="ARBA" id="ARBA00022777"/>
    </source>
</evidence>
<feature type="compositionally biased region" description="Basic and acidic residues" evidence="9">
    <location>
        <begin position="596"/>
        <end position="611"/>
    </location>
</feature>
<feature type="compositionally biased region" description="Basic and acidic residues" evidence="9">
    <location>
        <begin position="955"/>
        <end position="968"/>
    </location>
</feature>
<feature type="region of interest" description="Disordered" evidence="9">
    <location>
        <begin position="893"/>
        <end position="971"/>
    </location>
</feature>
<feature type="compositionally biased region" description="Basic and acidic residues" evidence="9">
    <location>
        <begin position="486"/>
        <end position="512"/>
    </location>
</feature>
<dbReference type="RefSeq" id="XP_029221478.1">
    <property type="nucleotide sequence ID" value="XM_029362513.1"/>
</dbReference>
<evidence type="ECO:0000256" key="1">
    <source>
        <dbReference type="ARBA" id="ARBA00012513"/>
    </source>
</evidence>
<feature type="domain" description="Protein kinase" evidence="10">
    <location>
        <begin position="140"/>
        <end position="397"/>
    </location>
</feature>
<feature type="region of interest" description="Disordered" evidence="9">
    <location>
        <begin position="1"/>
        <end position="33"/>
    </location>
</feature>
<evidence type="ECO:0000313" key="12">
    <source>
        <dbReference type="Proteomes" id="UP000224006"/>
    </source>
</evidence>
<feature type="region of interest" description="Disordered" evidence="9">
    <location>
        <begin position="2648"/>
        <end position="2721"/>
    </location>
</feature>
<feature type="compositionally biased region" description="Basic and acidic residues" evidence="9">
    <location>
        <begin position="2830"/>
        <end position="2846"/>
    </location>
</feature>
<dbReference type="GO" id="GO:0005524">
    <property type="term" value="F:ATP binding"/>
    <property type="evidence" value="ECO:0007669"/>
    <property type="project" value="UniProtKB-KW"/>
</dbReference>
<dbReference type="GO" id="GO:0004674">
    <property type="term" value="F:protein serine/threonine kinase activity"/>
    <property type="evidence" value="ECO:0007669"/>
    <property type="project" value="UniProtKB-KW"/>
</dbReference>
<feature type="region of interest" description="Disordered" evidence="9">
    <location>
        <begin position="3141"/>
        <end position="3220"/>
    </location>
</feature>
<feature type="compositionally biased region" description="Low complexity" evidence="9">
    <location>
        <begin position="3024"/>
        <end position="3058"/>
    </location>
</feature>
<keyword evidence="5" id="KW-0418">Kinase</keyword>
<dbReference type="PROSITE" id="PS50011">
    <property type="entry name" value="PROTEIN_KINASE_DOM"/>
    <property type="match status" value="1"/>
</dbReference>
<feature type="region of interest" description="Disordered" evidence="9">
    <location>
        <begin position="2824"/>
        <end position="2925"/>
    </location>
</feature>
<feature type="compositionally biased region" description="Low complexity" evidence="9">
    <location>
        <begin position="2407"/>
        <end position="2420"/>
    </location>
</feature>
<keyword evidence="2" id="KW-0723">Serine/threonine-protein kinase</keyword>
<dbReference type="PANTHER" id="PTHR44899">
    <property type="entry name" value="CAMK FAMILY PROTEIN KINASE"/>
    <property type="match status" value="1"/>
</dbReference>
<evidence type="ECO:0000256" key="2">
    <source>
        <dbReference type="ARBA" id="ARBA00022527"/>
    </source>
</evidence>
<feature type="compositionally biased region" description="Basic and acidic residues" evidence="9">
    <location>
        <begin position="862"/>
        <end position="881"/>
    </location>
</feature>
<feature type="compositionally biased region" description="Low complexity" evidence="9">
    <location>
        <begin position="1600"/>
        <end position="1614"/>
    </location>
</feature>
<proteinExistence type="predicted"/>
<feature type="compositionally biased region" description="Pro residues" evidence="9">
    <location>
        <begin position="1961"/>
        <end position="1976"/>
    </location>
</feature>
<dbReference type="Pfam" id="PF00069">
    <property type="entry name" value="Pkinase"/>
    <property type="match status" value="1"/>
</dbReference>
<feature type="compositionally biased region" description="Basic and acidic residues" evidence="9">
    <location>
        <begin position="996"/>
        <end position="1017"/>
    </location>
</feature>
<evidence type="ECO:0000256" key="9">
    <source>
        <dbReference type="SAM" id="MobiDB-lite"/>
    </source>
</evidence>
<feature type="compositionally biased region" description="Basic and acidic residues" evidence="9">
    <location>
        <begin position="533"/>
        <end position="544"/>
    </location>
</feature>
<feature type="compositionally biased region" description="Basic and acidic residues" evidence="9">
    <location>
        <begin position="1109"/>
        <end position="1119"/>
    </location>
</feature>
<dbReference type="OrthoDB" id="348995at2759"/>
<feature type="region of interest" description="Disordered" evidence="9">
    <location>
        <begin position="2383"/>
        <end position="2512"/>
    </location>
</feature>
<dbReference type="Gene3D" id="1.10.510.10">
    <property type="entry name" value="Transferase(Phosphotransferase) domain 1"/>
    <property type="match status" value="1"/>
</dbReference>
<feature type="region of interest" description="Disordered" evidence="9">
    <location>
        <begin position="407"/>
        <end position="764"/>
    </location>
</feature>
<evidence type="ECO:0000256" key="8">
    <source>
        <dbReference type="ARBA" id="ARBA00048679"/>
    </source>
</evidence>
<feature type="compositionally biased region" description="Low complexity" evidence="9">
    <location>
        <begin position="433"/>
        <end position="446"/>
    </location>
</feature>
<keyword evidence="12" id="KW-1185">Reference proteome</keyword>
<feature type="region of interest" description="Disordered" evidence="9">
    <location>
        <begin position="1224"/>
        <end position="1305"/>
    </location>
</feature>
<dbReference type="EMBL" id="NWUJ01000002">
    <property type="protein sequence ID" value="PFH37469.1"/>
    <property type="molecule type" value="Genomic_DNA"/>
</dbReference>
<feature type="compositionally biased region" description="Low complexity" evidence="9">
    <location>
        <begin position="2701"/>
        <end position="2721"/>
    </location>
</feature>
<evidence type="ECO:0000256" key="7">
    <source>
        <dbReference type="ARBA" id="ARBA00047899"/>
    </source>
</evidence>
<organism evidence="11 12">
    <name type="scientific">Besnoitia besnoiti</name>
    <name type="common">Apicomplexan protozoan</name>
    <dbReference type="NCBI Taxonomy" id="94643"/>
    <lineage>
        <taxon>Eukaryota</taxon>
        <taxon>Sar</taxon>
        <taxon>Alveolata</taxon>
        <taxon>Apicomplexa</taxon>
        <taxon>Conoidasida</taxon>
        <taxon>Coccidia</taxon>
        <taxon>Eucoccidiorida</taxon>
        <taxon>Eimeriorina</taxon>
        <taxon>Sarcocystidae</taxon>
        <taxon>Besnoitia</taxon>
    </lineage>
</organism>
<dbReference type="InterPro" id="IPR000719">
    <property type="entry name" value="Prot_kinase_dom"/>
</dbReference>
<feature type="compositionally biased region" description="Basic and acidic residues" evidence="9">
    <location>
        <begin position="1769"/>
        <end position="1779"/>
    </location>
</feature>
<feature type="region of interest" description="Disordered" evidence="9">
    <location>
        <begin position="2245"/>
        <end position="2322"/>
    </location>
</feature>
<feature type="compositionally biased region" description="Low complexity" evidence="9">
    <location>
        <begin position="8"/>
        <end position="26"/>
    </location>
</feature>
<dbReference type="CDD" id="cd08215">
    <property type="entry name" value="STKc_Nek"/>
    <property type="match status" value="1"/>
</dbReference>
<gene>
    <name evidence="11" type="ORF">BESB_039270</name>
</gene>
<feature type="region of interest" description="Disordered" evidence="9">
    <location>
        <begin position="1917"/>
        <end position="2108"/>
    </location>
</feature>
<dbReference type="EC" id="2.7.11.1" evidence="1"/>
<feature type="compositionally biased region" description="Low complexity" evidence="9">
    <location>
        <begin position="651"/>
        <end position="663"/>
    </location>
</feature>
<evidence type="ECO:0000256" key="3">
    <source>
        <dbReference type="ARBA" id="ARBA00022679"/>
    </source>
</evidence>
<feature type="compositionally biased region" description="Basic and acidic residues" evidence="9">
    <location>
        <begin position="1980"/>
        <end position="2000"/>
    </location>
</feature>
<feature type="compositionally biased region" description="Basic and acidic residues" evidence="9">
    <location>
        <begin position="407"/>
        <end position="423"/>
    </location>
</feature>
<evidence type="ECO:0000256" key="6">
    <source>
        <dbReference type="ARBA" id="ARBA00022840"/>
    </source>
</evidence>
<comment type="catalytic activity">
    <reaction evidence="8">
        <text>L-seryl-[protein] + ATP = O-phospho-L-seryl-[protein] + ADP + H(+)</text>
        <dbReference type="Rhea" id="RHEA:17989"/>
        <dbReference type="Rhea" id="RHEA-COMP:9863"/>
        <dbReference type="Rhea" id="RHEA-COMP:11604"/>
        <dbReference type="ChEBI" id="CHEBI:15378"/>
        <dbReference type="ChEBI" id="CHEBI:29999"/>
        <dbReference type="ChEBI" id="CHEBI:30616"/>
        <dbReference type="ChEBI" id="CHEBI:83421"/>
        <dbReference type="ChEBI" id="CHEBI:456216"/>
        <dbReference type="EC" id="2.7.11.1"/>
    </reaction>
</comment>
<feature type="compositionally biased region" description="Polar residues" evidence="9">
    <location>
        <begin position="3155"/>
        <end position="3165"/>
    </location>
</feature>
<dbReference type="InterPro" id="IPR051131">
    <property type="entry name" value="NEK_Ser/Thr_kinase_NIMA"/>
</dbReference>
<dbReference type="SMART" id="SM00220">
    <property type="entry name" value="S_TKc"/>
    <property type="match status" value="1"/>
</dbReference>
<feature type="compositionally biased region" description="Low complexity" evidence="9">
    <location>
        <begin position="107"/>
        <end position="116"/>
    </location>
</feature>
<comment type="caution">
    <text evidence="11">The sequence shown here is derived from an EMBL/GenBank/DDBJ whole genome shotgun (WGS) entry which is preliminary data.</text>
</comment>
<evidence type="ECO:0000259" key="10">
    <source>
        <dbReference type="PROSITE" id="PS50011"/>
    </source>
</evidence>
<keyword evidence="6" id="KW-0067">ATP-binding</keyword>
<feature type="compositionally biased region" description="Polar residues" evidence="9">
    <location>
        <begin position="664"/>
        <end position="677"/>
    </location>
</feature>
<evidence type="ECO:0000256" key="4">
    <source>
        <dbReference type="ARBA" id="ARBA00022741"/>
    </source>
</evidence>
<feature type="compositionally biased region" description="Low complexity" evidence="9">
    <location>
        <begin position="1092"/>
        <end position="1107"/>
    </location>
</feature>
<feature type="region of interest" description="Disordered" evidence="9">
    <location>
        <begin position="1882"/>
        <end position="1901"/>
    </location>
</feature>
<dbReference type="InterPro" id="IPR011009">
    <property type="entry name" value="Kinase-like_dom_sf"/>
</dbReference>
<feature type="region of interest" description="Disordered" evidence="9">
    <location>
        <begin position="1752"/>
        <end position="1801"/>
    </location>
</feature>
<feature type="compositionally biased region" description="Basic and acidic residues" evidence="9">
    <location>
        <begin position="2662"/>
        <end position="2678"/>
    </location>
</feature>
<evidence type="ECO:0000313" key="11">
    <source>
        <dbReference type="EMBL" id="PFH37469.1"/>
    </source>
</evidence>
<dbReference type="GeneID" id="40308908"/>
<name>A0A2A9MHU3_BESBE</name>
<dbReference type="PROSITE" id="PS00108">
    <property type="entry name" value="PROTEIN_KINASE_ST"/>
    <property type="match status" value="1"/>
</dbReference>
<feature type="region of interest" description="Disordered" evidence="9">
    <location>
        <begin position="1589"/>
        <end position="1617"/>
    </location>
</feature>
<dbReference type="SUPFAM" id="SSF56112">
    <property type="entry name" value="Protein kinase-like (PK-like)"/>
    <property type="match status" value="1"/>
</dbReference>
<sequence length="3322" mass="348485">MHGGGGNAAAEAASAQPSSSSQPPCADKARAHSAFRRATPPACFECSSSSASSLPSSSTTSSISFSPCVLHACCTEASAASSLCSSAAVSSPAAATPLAASPPAPPEASGAPAARPRGGLGLSLALPARNSSVDFRQHGYDVLTFVGRGQFGRAFRVRRLSDSSEWLAKQIDLTALDERDRRLSLQEAEVMKQLEHPSVVRCVESFVHNDTFLVIVMEFCERGDLSALLVEQRRRAEFVEETRARKWLVQLTEGLQYIHSKRILHRDLKPSNILLDEGENVKIGDFGISRVMTTTLALAQTAVGTPQYMSPEMCENKPYTYKSDVWALGCVLFELCSLKNAFDGDSFLALVWNIAFKPVPPLPPHYSPQLAQVIHAMLEKDPHKRPAPAAILASPLFIAFQASDARHLEPRRDEPTRAAEEAPHSPTPSRTDPAAPASLAAPSAPSARPPAPRPRAASVCRSVGATLRGASPDELSPHKSARKRDRREDRRRSSREASYEARQHTAADRDLQLRAAKAGEGGRVLGDGEGDSGVERSAQEKVHATQELQETEECHCERESRDTETEWAQNRAEGSGAPRSLVEAAEAASASPTGCERPEAGAEAEERRTCLRDLPAPGKTSPAPCEAGHPRGEDIEEPAAASHAEAERPNVSVSLSTLAAVSTPHSSATANSPSSPDSGFASETGAFSAHSPASSASPLFGPERKDLQMTKGDGSPLASAPRPPTADAKEKKPDAEAGLPQSEVNDETKSTELRLFLPPPTQTREAKKICPLCLGSSPLAAPAPRELHTPRGDATSCGIQAPREGRLGVWDPCGNPRVISPLVAVLAGDGARTAPAKSCFRSAWASADRHGDDGAASASPDDEARARPDRRGACSMETRERARARRGRLLAWRAAADEEDTPRGPRAAEEANAAVAEKQRGREEAARRRDHGDVGEHAKAPSGKRRAQHDAAAAPDRRGAAKREERRSPACGCDAEELVAEEACQRARSGAAEAAADGRRSRKRLEEGVRGWRDSRPSARPAQLCMHGRRSISFALETADYARVVIGRIKRRLEEAPHASPAELLVLAFRLADEARRCDEGGAPERTGSLGSAAASSPEEAAKANPEGETCRGPRHQGDQARSGSLRPPRREEARRGRRESRLSGNLSLQPRGERAQPKPGLLRRGARAEPTPRENDAARSSGRDRDAFAEPLLGDDGAEAQSEGAGRSCACKQKRPAAAASGTAAQLAGGREARTVASSSFCSAKDDAEEGRATTREPRASRGERRETESSSGCAEVSTTARDSGAESGAREEEGAPTKKRKMEAEDAEILDLPFDLDWMMRFGELLCAHLSVLECQILLSFLHTKKQNRRHSALLPRSASFQPAPHAPSLTPLLAGEPSAAASLQLPTRSSGRLSASGMSRRAWLAADAPRPAACRSSRCASGIVAHASAAPSAALTAHEFLDAVLLDVASHAHYAQTLQWGLGVLASAPEALDTQAVRASTPLAREEAGDGLADAEPFVRSASRTLNLPILSAFVRFDGNKLRCISRQLFRTVLHLYFPKLSSPQLDRLYQLTEKAPSGFVRYERWLTTMATCLAHAADRREVHAEDGALPGGRGGRLVTRSTPSTSSRESVYTPPLGASLLPRGAASPAVPGSAAQASACVSAAEPASGFRSSAPPFSLSLEAVAPSASSSNLPLPQSIPLSADCSSSADAASFAGGARPSSFPQALLFYTSSLPAFACAVAQPPTSSRTFSCPLPSTAPFSAPRLALRAARPSRRAPAPSPACESRDVARRTRSDGAVAQAEAPSPRKEASVIAEASDSRLEGEAALCRTDAPRPPRRWGVRTQSCCTAGLEGDAGNSASWRLATPSPQGALRPAAACLAVAATPAGLAAESEKTNNFDIGQSGGGGGATAENAATQTHADRFKRNVAEGADALAKESSAGGRGDRRGREIESEPARAGVARTNAEGKRHLCAEETPPPPVPPGAPPPPPALSNDTRRGENETKSGGTADKEDSGARGGTFPCASRFRAPPASLVPEKPREPASSDAGWLSVTSDAVAEASQADDAPKAARNDSAPPSRKRERALHSLRSQSHSTSASSLASSPFSSPFSLPSAPPLASSPSPSLALSAALASLSPSLAASPPATSAFSSSTPCSLFSSLAAPSFSFFAGTDATTFCGTPSPAGGNAGCKTPPSSIASARSPGCCPPSPFSAPGSAASTASLGSTCSVSASLSAAPGGAGSLATATAERDGNSRDLLVSEKGDAAAEPSRGRASDAGRAAPAKVHADARAPFPSRQVPSPASSGGCKAARGGSRDVPRRAAPSSFSPPPSLLLGSSLLGRTHPGAPCLPRPFGIPSSSSLQSLTCAPSLLSVAGVDAASQGSPLVAAPLRASESASSVGGCAFESAKAPRPSTRPAGDARLQATQEGAEGAAQTQPAKSVAPEQQARPRASPVAAGEAPRKLCELCAPQGRPRRPPAVAEAEGEIQCGEEERSARREDAGTAFGSEGSQEVREAFEPPPEQGPRLLSAERQDKAALFTGETEGEKTDEEGAPAHPSLLFDRDIDSGALLIPTECRPYASKTAANRRRRHSAFNTLFSSEFGAFLRTPCPCENAAASSLPLAFSAISPCSACGFRDPHDRGNAPASGCGSFLLPSLSAVASRGEMASLPPCAPRRRSTQLEEPRGRREALDGRGRRGGRRRARNSCERRAKMHRVRSSSVSSPPQSCASASRPRSPAFSSSCAVLSSLASPRSPAAAAEAIGALQTLVHALQLERTALCRRVTDPSAGSVSFLEARERETDAALDGALATLSLCCNSACREGPLQRGDCAWRTELRVPLRRPTAADGKETRSGDETRGREEETPAYSVTAGSLARQTSPWQCARSSRLDAARREGRNEDNARAHSSDSEAAWLAAPPPEGAPDYAASCKEEDGDEGDIHGHEEGKRAETSLGSLLTHASPEARCNGWLPGVHAEEYFDAVCLLREAAEELPERRRAIACLASAFAAALPVRRARRLSAPSEWRARAAGSETEADTRDHSLASAPSAPPATTASSSPRASAAPFPAPSASSRAQPARPPPSPSRACTPSETRRGSSKSPSVSAPLSSSAAASPMESPSSMSLAALEPRCEGWVARTANVTHPLISALKSVSSAPSAGASSAFAAGVNPSGAPPTSFSRNLPRSQPRARAADLSPSASSCESSSASPRGMCRRRRQSTQRGEEGALQGRCEKGSAHARRRRAEGDVLWPLAFAWGSRYACCAEFYSNLIMKLFCWMTLRLPTFRLAPGDSSETGETTARAKRQRERRTREEKMRQKTQRKVNEAAELYRSLAFLKEQISR</sequence>
<dbReference type="Proteomes" id="UP000224006">
    <property type="component" value="Chromosome II"/>
</dbReference>
<dbReference type="VEuPathDB" id="ToxoDB:BESB_039270"/>
<feature type="compositionally biased region" description="Basic and acidic residues" evidence="9">
    <location>
        <begin position="2245"/>
        <end position="2260"/>
    </location>
</feature>
<feature type="compositionally biased region" description="Basic and acidic residues" evidence="9">
    <location>
        <begin position="1245"/>
        <end position="1270"/>
    </location>
</feature>
<feature type="region of interest" description="Disordered" evidence="9">
    <location>
        <begin position="2999"/>
        <end position="3099"/>
    </location>
</feature>
<feature type="region of interest" description="Disordered" evidence="9">
    <location>
        <begin position="1079"/>
        <end position="1206"/>
    </location>
</feature>
<dbReference type="PANTHER" id="PTHR44899:SF7">
    <property type="entry name" value="NIMA-RELATED KINASE"/>
    <property type="match status" value="1"/>
</dbReference>
<feature type="compositionally biased region" description="Basic and acidic residues" evidence="9">
    <location>
        <begin position="2474"/>
        <end position="2484"/>
    </location>
</feature>
<feature type="compositionally biased region" description="Polar residues" evidence="9">
    <location>
        <begin position="2858"/>
        <end position="2868"/>
    </location>
</feature>
<accession>A0A2A9MHU3</accession>
<feature type="compositionally biased region" description="Low complexity" evidence="9">
    <location>
        <begin position="3176"/>
        <end position="3189"/>
    </location>
</feature>
<comment type="catalytic activity">
    <reaction evidence="7">
        <text>L-threonyl-[protein] + ATP = O-phospho-L-threonyl-[protein] + ADP + H(+)</text>
        <dbReference type="Rhea" id="RHEA:46608"/>
        <dbReference type="Rhea" id="RHEA-COMP:11060"/>
        <dbReference type="Rhea" id="RHEA-COMP:11605"/>
        <dbReference type="ChEBI" id="CHEBI:15378"/>
        <dbReference type="ChEBI" id="CHEBI:30013"/>
        <dbReference type="ChEBI" id="CHEBI:30616"/>
        <dbReference type="ChEBI" id="CHEBI:61977"/>
        <dbReference type="ChEBI" id="CHEBI:456216"/>
        <dbReference type="EC" id="2.7.11.1"/>
    </reaction>
</comment>
<dbReference type="KEGG" id="bbes:BESB_039270"/>
<dbReference type="STRING" id="94643.A0A2A9MHU3"/>
<keyword evidence="3" id="KW-0808">Transferase</keyword>
<feature type="compositionally biased region" description="Basic and acidic residues" evidence="9">
    <location>
        <begin position="1167"/>
        <end position="1189"/>
    </location>
</feature>
<keyword evidence="4" id="KW-0547">Nucleotide-binding</keyword>
<feature type="region of interest" description="Disordered" evidence="9">
    <location>
        <begin position="3270"/>
        <end position="3300"/>
    </location>
</feature>
<feature type="compositionally biased region" description="Low complexity" evidence="9">
    <location>
        <begin position="3079"/>
        <end position="3099"/>
    </location>
</feature>
<feature type="region of interest" description="Disordered" evidence="9">
    <location>
        <begin position="848"/>
        <end position="881"/>
    </location>
</feature>
<dbReference type="InterPro" id="IPR008271">
    <property type="entry name" value="Ser/Thr_kinase_AS"/>
</dbReference>
<protein>
    <recommendedName>
        <fullName evidence="1">non-specific serine/threonine protein kinase</fullName>
        <ecNumber evidence="1">2.7.11.1</ecNumber>
    </recommendedName>
</protein>
<feature type="compositionally biased region" description="Basic and acidic residues" evidence="9">
    <location>
        <begin position="2870"/>
        <end position="2891"/>
    </location>
</feature>
<feature type="compositionally biased region" description="Basic and acidic residues" evidence="9">
    <location>
        <begin position="917"/>
        <end position="939"/>
    </location>
</feature>
<feature type="region of interest" description="Disordered" evidence="9">
    <location>
        <begin position="95"/>
        <end position="116"/>
    </location>
</feature>